<protein>
    <submittedName>
        <fullName evidence="1">Uncharacterized protein</fullName>
    </submittedName>
</protein>
<keyword evidence="2" id="KW-1185">Reference proteome</keyword>
<reference evidence="1 2" key="1">
    <citation type="submission" date="2015-06" db="EMBL/GenBank/DDBJ databases">
        <title>Comparative genome analysis of nirS-carrying Bradyrhizobium sp. strains.</title>
        <authorList>
            <person name="Ishii S."/>
            <person name="Jang J."/>
            <person name="Nishizawa T."/>
            <person name="Senoo K."/>
        </authorList>
    </citation>
    <scope>NUCLEOTIDE SEQUENCE [LARGE SCALE GENOMIC DNA]</scope>
    <source>
        <strain evidence="1 2">TSA1</strain>
    </source>
</reference>
<proteinExistence type="predicted"/>
<accession>A0A2M6UHA7</accession>
<dbReference type="AlphaFoldDB" id="A0A2M6UHA7"/>
<comment type="caution">
    <text evidence="1">The sequence shown here is derived from an EMBL/GenBank/DDBJ whole genome shotgun (WGS) entry which is preliminary data.</text>
</comment>
<evidence type="ECO:0000313" key="2">
    <source>
        <dbReference type="Proteomes" id="UP000228930"/>
    </source>
</evidence>
<organism evidence="1 2">
    <name type="scientific">Bradyrhizobium nitroreducens</name>
    <dbReference type="NCBI Taxonomy" id="709803"/>
    <lineage>
        <taxon>Bacteria</taxon>
        <taxon>Pseudomonadati</taxon>
        <taxon>Pseudomonadota</taxon>
        <taxon>Alphaproteobacteria</taxon>
        <taxon>Hyphomicrobiales</taxon>
        <taxon>Nitrobacteraceae</taxon>
        <taxon>Bradyrhizobium</taxon>
    </lineage>
</organism>
<sequence length="185" mass="21259">MVANILTDGPHLRPAAAIRQVMRSRKWTGASDNAILTRLQRKWKVFGPGLLELVRERRAQRPMPQPAHDIFAGAARAQSLVEKYGRSIDSLARMQKALENPALQAWIRGNQPRFGLGQASAFTKQVELMEKTFNSPAMKAWREREREMTRLMQSPAVQFMQNYMQKVRIAEHAFPPRVNFHKKLV</sequence>
<gene>
    <name evidence="1" type="ORF">TSA1_26640</name>
</gene>
<evidence type="ECO:0000313" key="1">
    <source>
        <dbReference type="EMBL" id="PIT03949.1"/>
    </source>
</evidence>
<name>A0A2M6UHA7_9BRAD</name>
<dbReference type="EMBL" id="LFJC01000003">
    <property type="protein sequence ID" value="PIT03949.1"/>
    <property type="molecule type" value="Genomic_DNA"/>
</dbReference>
<dbReference type="Proteomes" id="UP000228930">
    <property type="component" value="Unassembled WGS sequence"/>
</dbReference>